<keyword evidence="2" id="KW-1185">Reference proteome</keyword>
<evidence type="ECO:0000313" key="1">
    <source>
        <dbReference type="EMBL" id="QLH78647.1"/>
    </source>
</evidence>
<dbReference type="EMBL" id="CP058910">
    <property type="protein sequence ID" value="QLH78647.1"/>
    <property type="molecule type" value="Genomic_DNA"/>
</dbReference>
<dbReference type="RefSeq" id="WP_179908526.1">
    <property type="nucleotide sequence ID" value="NZ_CP058910.1"/>
</dbReference>
<accession>A0A7D5SRI8</accession>
<name>A0A7D5SRI8_9EURY</name>
<dbReference type="KEGG" id="hrr:HZS55_15725"/>
<dbReference type="AlphaFoldDB" id="A0A7D5SRI8"/>
<protein>
    <submittedName>
        <fullName evidence="1">Uncharacterized protein</fullName>
    </submittedName>
</protein>
<dbReference type="OrthoDB" id="275227at2157"/>
<proteinExistence type="predicted"/>
<sequence length="81" mass="9164">MPEKETTILDYDGNEVDVRVLDTGGDAARMEIEHPDDREWVVVVDNDGEVEAEVTRRDGAPADLEVPEWLEDRMSRLARPA</sequence>
<dbReference type="Proteomes" id="UP000509667">
    <property type="component" value="Chromosome"/>
</dbReference>
<dbReference type="GeneID" id="56079342"/>
<organism evidence="1 2">
    <name type="scientific">Halosimplex rubrum</name>
    <dbReference type="NCBI Taxonomy" id="869889"/>
    <lineage>
        <taxon>Archaea</taxon>
        <taxon>Methanobacteriati</taxon>
        <taxon>Methanobacteriota</taxon>
        <taxon>Stenosarchaea group</taxon>
        <taxon>Halobacteria</taxon>
        <taxon>Halobacteriales</taxon>
        <taxon>Haloarculaceae</taxon>
        <taxon>Halosimplex</taxon>
    </lineage>
</organism>
<reference evidence="1 2" key="1">
    <citation type="submission" date="2020-07" db="EMBL/GenBank/DDBJ databases">
        <title>Halosimplex pelagicum sp. nov. and Halosimplex rubrum sp. nov., isolated from salted brown alga Laminaria, and emended description of the genus Halosimplex.</title>
        <authorList>
            <person name="Cui H."/>
        </authorList>
    </citation>
    <scope>NUCLEOTIDE SEQUENCE [LARGE SCALE GENOMIC DNA]</scope>
    <source>
        <strain evidence="1 2">R27</strain>
    </source>
</reference>
<gene>
    <name evidence="1" type="ORF">HZS55_15725</name>
</gene>
<evidence type="ECO:0000313" key="2">
    <source>
        <dbReference type="Proteomes" id="UP000509667"/>
    </source>
</evidence>